<dbReference type="AlphaFoldDB" id="A0A059EWR0"/>
<dbReference type="EMBL" id="KK365350">
    <property type="protein sequence ID" value="KCZ79141.1"/>
    <property type="molecule type" value="Genomic_DNA"/>
</dbReference>
<dbReference type="GO" id="GO:0036503">
    <property type="term" value="P:ERAD pathway"/>
    <property type="evidence" value="ECO:0007669"/>
    <property type="project" value="EnsemblFungi"/>
</dbReference>
<organism evidence="4 5">
    <name type="scientific">Anncaliia algerae PRA339</name>
    <dbReference type="NCBI Taxonomy" id="1288291"/>
    <lineage>
        <taxon>Eukaryota</taxon>
        <taxon>Fungi</taxon>
        <taxon>Fungi incertae sedis</taxon>
        <taxon>Microsporidia</taxon>
        <taxon>Tubulinosematoidea</taxon>
        <taxon>Tubulinosematidae</taxon>
        <taxon>Anncaliia</taxon>
    </lineage>
</organism>
<dbReference type="GO" id="GO:0000001">
    <property type="term" value="P:mitochondrion inheritance"/>
    <property type="evidence" value="ECO:0007669"/>
    <property type="project" value="EnsemblFungi"/>
</dbReference>
<protein>
    <recommendedName>
        <fullName evidence="3">N-acetyltransferase domain-containing protein</fullName>
    </recommendedName>
</protein>
<dbReference type="PANTHER" id="PTHR45910">
    <property type="entry name" value="N-ALPHA-ACETYLTRANSFERASE 20"/>
    <property type="match status" value="1"/>
</dbReference>
<dbReference type="PANTHER" id="PTHR45910:SF1">
    <property type="entry name" value="N-ALPHA-ACETYLTRANSFERASE 20"/>
    <property type="match status" value="1"/>
</dbReference>
<evidence type="ECO:0000313" key="5">
    <source>
        <dbReference type="Proteomes" id="UP000030655"/>
    </source>
</evidence>
<dbReference type="HOGENOM" id="CLU_013985_7_1_1"/>
<dbReference type="GO" id="GO:0032956">
    <property type="term" value="P:regulation of actin cytoskeleton organization"/>
    <property type="evidence" value="ECO:0007669"/>
    <property type="project" value="EnsemblFungi"/>
</dbReference>
<dbReference type="Gene3D" id="3.40.630.30">
    <property type="match status" value="1"/>
</dbReference>
<dbReference type="STRING" id="1288291.A0A059EWR0"/>
<keyword evidence="5" id="KW-1185">Reference proteome</keyword>
<keyword evidence="1" id="KW-0808">Transferase</keyword>
<dbReference type="VEuPathDB" id="MicrosporidiaDB:H312_03472"/>
<evidence type="ECO:0000259" key="3">
    <source>
        <dbReference type="PROSITE" id="PS51186"/>
    </source>
</evidence>
<reference evidence="4 5" key="2">
    <citation type="submission" date="2014-03" db="EMBL/GenBank/DDBJ databases">
        <title>The Genome Sequence of Anncaliia algerae insect isolate PRA339.</title>
        <authorList>
            <consortium name="The Broad Institute Genome Sequencing Platform"/>
            <consortium name="The Broad Institute Genome Sequencing Center for Infectious Disease"/>
            <person name="Cuomo C."/>
            <person name="Becnel J."/>
            <person name="Sanscrainte N."/>
            <person name="Walker B."/>
            <person name="Young S.K."/>
            <person name="Zeng Q."/>
            <person name="Gargeya S."/>
            <person name="Fitzgerald M."/>
            <person name="Haas B."/>
            <person name="Abouelleil A."/>
            <person name="Alvarado L."/>
            <person name="Arachchi H.M."/>
            <person name="Berlin A.M."/>
            <person name="Chapman S.B."/>
            <person name="Dewar J."/>
            <person name="Goldberg J."/>
            <person name="Griggs A."/>
            <person name="Gujja S."/>
            <person name="Hansen M."/>
            <person name="Howarth C."/>
            <person name="Imamovic A."/>
            <person name="Larimer J."/>
            <person name="McCowan C."/>
            <person name="Murphy C."/>
            <person name="Neiman D."/>
            <person name="Pearson M."/>
            <person name="Priest M."/>
            <person name="Roberts A."/>
            <person name="Saif S."/>
            <person name="Shea T."/>
            <person name="Sisk P."/>
            <person name="Sykes S."/>
            <person name="Wortman J."/>
            <person name="Nusbaum C."/>
            <person name="Birren B."/>
        </authorList>
    </citation>
    <scope>NUCLEOTIDE SEQUENCE [LARGE SCALE GENOMIC DNA]</scope>
    <source>
        <strain evidence="4 5">PRA339</strain>
    </source>
</reference>
<dbReference type="InterPro" id="IPR016181">
    <property type="entry name" value="Acyl_CoA_acyltransferase"/>
</dbReference>
<proteinExistence type="predicted"/>
<dbReference type="PROSITE" id="PS51186">
    <property type="entry name" value="GNAT"/>
    <property type="match status" value="1"/>
</dbReference>
<name>A0A059EWR0_9MICR</name>
<evidence type="ECO:0000313" key="4">
    <source>
        <dbReference type="EMBL" id="KCZ79141.1"/>
    </source>
</evidence>
<dbReference type="Proteomes" id="UP000030655">
    <property type="component" value="Unassembled WGS sequence"/>
</dbReference>
<reference evidence="5" key="1">
    <citation type="submission" date="2013-02" db="EMBL/GenBank/DDBJ databases">
        <authorList>
            <consortium name="The Broad Institute Genome Sequencing Platform"/>
            <person name="Cuomo C."/>
            <person name="Becnel J."/>
            <person name="Sanscrainte N."/>
            <person name="Walker B."/>
            <person name="Young S.K."/>
            <person name="Zeng Q."/>
            <person name="Gargeya S."/>
            <person name="Fitzgerald M."/>
            <person name="Haas B."/>
            <person name="Abouelleil A."/>
            <person name="Alvarado L."/>
            <person name="Arachchi H.M."/>
            <person name="Berlin A.M."/>
            <person name="Chapman S.B."/>
            <person name="Dewar J."/>
            <person name="Goldberg J."/>
            <person name="Griggs A."/>
            <person name="Gujja S."/>
            <person name="Hansen M."/>
            <person name="Howarth C."/>
            <person name="Imamovic A."/>
            <person name="Larimer J."/>
            <person name="McCowan C."/>
            <person name="Murphy C."/>
            <person name="Neiman D."/>
            <person name="Pearson M."/>
            <person name="Priest M."/>
            <person name="Roberts A."/>
            <person name="Saif S."/>
            <person name="Shea T."/>
            <person name="Sisk P."/>
            <person name="Sykes S."/>
            <person name="Wortman J."/>
            <person name="Nusbaum C."/>
            <person name="Birren B."/>
        </authorList>
    </citation>
    <scope>NUCLEOTIDE SEQUENCE [LARGE SCALE GENOMIC DNA]</scope>
    <source>
        <strain evidence="5">PRA339</strain>
    </source>
</reference>
<dbReference type="OrthoDB" id="10264728at2759"/>
<dbReference type="InterPro" id="IPR000182">
    <property type="entry name" value="GNAT_dom"/>
</dbReference>
<sequence>MFNTKPFYCSDIFRLDLVNLDTSTENYSIEYYLMNLLSNSQDCYLIEGKTVLGYMIARLECKDDATINSHIIALSVSPQVRRNNIASFLMNILKDNSIDNQCAYIDLFVRISNEKAIKFYNKIGYSVHETIKDYYIMPKEDAYDMRLYLNN</sequence>
<evidence type="ECO:0000256" key="2">
    <source>
        <dbReference type="ARBA" id="ARBA00023315"/>
    </source>
</evidence>
<accession>A0A059EWR0</accession>
<feature type="domain" description="N-acetyltransferase" evidence="3">
    <location>
        <begin position="2"/>
        <end position="150"/>
    </location>
</feature>
<dbReference type="Pfam" id="PF00583">
    <property type="entry name" value="Acetyltransf_1"/>
    <property type="match status" value="1"/>
</dbReference>
<dbReference type="SUPFAM" id="SSF55729">
    <property type="entry name" value="Acyl-CoA N-acyltransferases (Nat)"/>
    <property type="match status" value="1"/>
</dbReference>
<keyword evidence="2" id="KW-0012">Acyltransferase</keyword>
<dbReference type="GO" id="GO:0031416">
    <property type="term" value="C:NatB complex"/>
    <property type="evidence" value="ECO:0007669"/>
    <property type="project" value="EnsemblFungi"/>
</dbReference>
<dbReference type="GO" id="GO:0004596">
    <property type="term" value="F:protein-N-terminal amino-acid acetyltransferase activity"/>
    <property type="evidence" value="ECO:0007669"/>
    <property type="project" value="EnsemblFungi"/>
</dbReference>
<dbReference type="InterPro" id="IPR051646">
    <property type="entry name" value="NatB_acetyltransferase_subunit"/>
</dbReference>
<gene>
    <name evidence="4" type="ORF">H312_03472</name>
</gene>
<evidence type="ECO:0000256" key="1">
    <source>
        <dbReference type="ARBA" id="ARBA00022679"/>
    </source>
</evidence>